<evidence type="ECO:0000256" key="3">
    <source>
        <dbReference type="ARBA" id="ARBA00022452"/>
    </source>
</evidence>
<evidence type="ECO:0000256" key="5">
    <source>
        <dbReference type="ARBA" id="ARBA00023077"/>
    </source>
</evidence>
<dbReference type="Pfam" id="PF07715">
    <property type="entry name" value="Plug"/>
    <property type="match status" value="1"/>
</dbReference>
<comment type="similarity">
    <text evidence="8 9">Belongs to the TonB-dependent receptor family.</text>
</comment>
<evidence type="ECO:0000256" key="7">
    <source>
        <dbReference type="ARBA" id="ARBA00023237"/>
    </source>
</evidence>
<evidence type="ECO:0000256" key="4">
    <source>
        <dbReference type="ARBA" id="ARBA00022692"/>
    </source>
</evidence>
<dbReference type="InterPro" id="IPR000531">
    <property type="entry name" value="Beta-barrel_TonB"/>
</dbReference>
<dbReference type="Pfam" id="PF13715">
    <property type="entry name" value="CarbopepD_reg_2"/>
    <property type="match status" value="1"/>
</dbReference>
<dbReference type="SUPFAM" id="SSF56935">
    <property type="entry name" value="Porins"/>
    <property type="match status" value="1"/>
</dbReference>
<dbReference type="RefSeq" id="WP_323296778.1">
    <property type="nucleotide sequence ID" value="NZ_JAYFUM010000011.1"/>
</dbReference>
<evidence type="ECO:0000256" key="6">
    <source>
        <dbReference type="ARBA" id="ARBA00023136"/>
    </source>
</evidence>
<keyword evidence="2 8" id="KW-0813">Transport</keyword>
<dbReference type="InterPro" id="IPR037066">
    <property type="entry name" value="Plug_dom_sf"/>
</dbReference>
<dbReference type="InterPro" id="IPR012910">
    <property type="entry name" value="Plug_dom"/>
</dbReference>
<dbReference type="Proteomes" id="UP001302949">
    <property type="component" value="Unassembled WGS sequence"/>
</dbReference>
<dbReference type="PROSITE" id="PS52016">
    <property type="entry name" value="TONB_DEPENDENT_REC_3"/>
    <property type="match status" value="1"/>
</dbReference>
<keyword evidence="13" id="KW-1185">Reference proteome</keyword>
<evidence type="ECO:0000256" key="2">
    <source>
        <dbReference type="ARBA" id="ARBA00022448"/>
    </source>
</evidence>
<dbReference type="Gene3D" id="3.55.50.30">
    <property type="match status" value="1"/>
</dbReference>
<evidence type="ECO:0000259" key="10">
    <source>
        <dbReference type="Pfam" id="PF00593"/>
    </source>
</evidence>
<name>A0ABU5QAJ9_9BACT</name>
<reference evidence="12 13" key="1">
    <citation type="submission" date="2023-12" db="EMBL/GenBank/DDBJ databases">
        <title>Novel species of the genus Arcicella isolated from rivers.</title>
        <authorList>
            <person name="Lu H."/>
        </authorList>
    </citation>
    <scope>NUCLEOTIDE SEQUENCE [LARGE SCALE GENOMIC DNA]</scope>
    <source>
        <strain evidence="12 13">KCTC 23307</strain>
    </source>
</reference>
<dbReference type="SUPFAM" id="SSF49464">
    <property type="entry name" value="Carboxypeptidase regulatory domain-like"/>
    <property type="match status" value="1"/>
</dbReference>
<feature type="domain" description="TonB-dependent receptor-like beta-barrel" evidence="10">
    <location>
        <begin position="518"/>
        <end position="967"/>
    </location>
</feature>
<sequence>MKKFLALKHTMLTIMKITISQCLLFAIFSVMALGSPSKAQQILTREVSIKLSNVSLKTVLIEIEKQSGVRFVYSNNTIQLNKDVSIEVNREALHSVLPKLLFPNQIRYEVVEEQIILKKSKEQTNAFPSEKEVVVEDEKVSGKISSEKGEALVGVSILVKGTARGTVTDAEGKFSIVAKEGEVLVFSFIGYKKEEIKVSAKQVIALTLKEDNAQLGEVVVIGSRSTVARTNVERPVPVDVISAKELQSTGQTELSQQVQFMSPSFNSAKNGINGVANYADPASLKGLSPDQMLVLIDGKRHHQFAALNNNVTVGKGTVVTDLNAVPSLALERMEILRDGAAAQYGSDAIAGIANLVLKKSVNNGTAQIQYGVTGEGDGGGYSVGLNYGFALGKRASLNITGNYQDVAGTDRSDPYNPQPVAGGAYTGIYTNVKATDEAALKSRGYWGDGTYGSFRPTAYGSNAMKSGQLFYNLDVPLKTDWTLYSFGGFSQKDVFARAFLRTALPTSATSNVDLYPDGYVPELPGTSVDYSSFVGIKRKTFTGWNWDFSTGYGRNYLDQSAKNSSNASMGAASPKDFYIGRISFGQSLTEINASKTVLGLWNTKSVNFAFGAQYRVDNFALSAGDEASYLVGPLAATKNKTPGSQGRVGIDKADEKSVNRSNIGVYADVESDITNRLLVAAALRYENYSDFGSNISGKLASRLKITEVFSIRGSINKGFRAPLLQQIANAATTSTVQNGIIRSTKQLPSDDPRLKQIGIEDPKPETSWNYNLGLTATLGKNLLLTIDAYQIDISDRIIITENLNVNNITALKNLFPNFQEITFFTNAINTGTKGIDVVASYKQNIGAKSKFTASVALTVNKTEITNIKATPTALQQDTKATVVLIDTVSRALIETSQPHSKVLVSLGYQVGKWNINFRSSYFGEVTAWEKPSGQNHRSQTFGGKNLFDASVVYNFNKHFSLTLGGNNFTNVYPDKVFSNYASYSNGQVPYTRNANQFGFNGAYYYSSLTIKL</sequence>
<dbReference type="InterPro" id="IPR008969">
    <property type="entry name" value="CarboxyPept-like_regulatory"/>
</dbReference>
<accession>A0ABU5QAJ9</accession>
<dbReference type="EMBL" id="JAYFUM010000011">
    <property type="protein sequence ID" value="MEA5139618.1"/>
    <property type="molecule type" value="Genomic_DNA"/>
</dbReference>
<feature type="domain" description="TonB-dependent receptor plug" evidence="11">
    <location>
        <begin position="233"/>
        <end position="352"/>
    </location>
</feature>
<dbReference type="Gene3D" id="2.170.130.10">
    <property type="entry name" value="TonB-dependent receptor, plug domain"/>
    <property type="match status" value="1"/>
</dbReference>
<keyword evidence="6 8" id="KW-0472">Membrane</keyword>
<dbReference type="PANTHER" id="PTHR47234">
    <property type="match status" value="1"/>
</dbReference>
<dbReference type="Gene3D" id="2.60.40.1120">
    <property type="entry name" value="Carboxypeptidase-like, regulatory domain"/>
    <property type="match status" value="1"/>
</dbReference>
<evidence type="ECO:0000313" key="12">
    <source>
        <dbReference type="EMBL" id="MEA5139618.1"/>
    </source>
</evidence>
<keyword evidence="12" id="KW-0675">Receptor</keyword>
<organism evidence="12 13">
    <name type="scientific">Arcicella rigui</name>
    <dbReference type="NCBI Taxonomy" id="797020"/>
    <lineage>
        <taxon>Bacteria</taxon>
        <taxon>Pseudomonadati</taxon>
        <taxon>Bacteroidota</taxon>
        <taxon>Cytophagia</taxon>
        <taxon>Cytophagales</taxon>
        <taxon>Flectobacillaceae</taxon>
        <taxon>Arcicella</taxon>
    </lineage>
</organism>
<protein>
    <submittedName>
        <fullName evidence="12">TonB-dependent receptor</fullName>
    </submittedName>
</protein>
<keyword evidence="4 8" id="KW-0812">Transmembrane</keyword>
<evidence type="ECO:0000256" key="9">
    <source>
        <dbReference type="RuleBase" id="RU003357"/>
    </source>
</evidence>
<keyword evidence="7 8" id="KW-0998">Cell outer membrane</keyword>
<dbReference type="InterPro" id="IPR039426">
    <property type="entry name" value="TonB-dep_rcpt-like"/>
</dbReference>
<comment type="subcellular location">
    <subcellularLocation>
        <location evidence="1 8">Cell outer membrane</location>
        <topology evidence="1 8">Multi-pass membrane protein</topology>
    </subcellularLocation>
</comment>
<dbReference type="Pfam" id="PF00593">
    <property type="entry name" value="TonB_dep_Rec_b-barrel"/>
    <property type="match status" value="1"/>
</dbReference>
<keyword evidence="5 9" id="KW-0798">TonB box</keyword>
<dbReference type="Gene3D" id="2.40.170.20">
    <property type="entry name" value="TonB-dependent receptor, beta-barrel domain"/>
    <property type="match status" value="1"/>
</dbReference>
<comment type="caution">
    <text evidence="12">The sequence shown here is derived from an EMBL/GenBank/DDBJ whole genome shotgun (WGS) entry which is preliminary data.</text>
</comment>
<proteinExistence type="inferred from homology"/>
<evidence type="ECO:0000259" key="11">
    <source>
        <dbReference type="Pfam" id="PF07715"/>
    </source>
</evidence>
<keyword evidence="3 8" id="KW-1134">Transmembrane beta strand</keyword>
<dbReference type="PANTHER" id="PTHR47234:SF3">
    <property type="entry name" value="SECRETIN_TONB SHORT N-TERMINAL DOMAIN-CONTAINING PROTEIN"/>
    <property type="match status" value="1"/>
</dbReference>
<evidence type="ECO:0000256" key="8">
    <source>
        <dbReference type="PROSITE-ProRule" id="PRU01360"/>
    </source>
</evidence>
<dbReference type="InterPro" id="IPR036942">
    <property type="entry name" value="Beta-barrel_TonB_sf"/>
</dbReference>
<gene>
    <name evidence="12" type="ORF">VB248_10745</name>
</gene>
<evidence type="ECO:0000256" key="1">
    <source>
        <dbReference type="ARBA" id="ARBA00004571"/>
    </source>
</evidence>
<evidence type="ECO:0000313" key="13">
    <source>
        <dbReference type="Proteomes" id="UP001302949"/>
    </source>
</evidence>